<dbReference type="Gene3D" id="3.30.70.20">
    <property type="match status" value="2"/>
</dbReference>
<comment type="subcellular location">
    <subcellularLocation>
        <location evidence="1">Cell envelope</location>
    </subcellularLocation>
</comment>
<dbReference type="PANTHER" id="PTHR43545:SF6">
    <property type="entry name" value="FORMATE DEHYDROGENASE, NITRATE-INDUCIBLE, IRON-SULFUR SUBUNIT"/>
    <property type="match status" value="1"/>
</dbReference>
<dbReference type="GO" id="GO:0015944">
    <property type="term" value="P:formate oxidation"/>
    <property type="evidence" value="ECO:0007669"/>
    <property type="project" value="InterPro"/>
</dbReference>
<dbReference type="GO" id="GO:0045333">
    <property type="term" value="P:cellular respiration"/>
    <property type="evidence" value="ECO:0007669"/>
    <property type="project" value="InterPro"/>
</dbReference>
<evidence type="ECO:0000313" key="11">
    <source>
        <dbReference type="Proteomes" id="UP000035068"/>
    </source>
</evidence>
<dbReference type="InterPro" id="IPR038384">
    <property type="entry name" value="Formate_DH_C_sf"/>
</dbReference>
<gene>
    <name evidence="10" type="ORF">GFER_05960</name>
</gene>
<feature type="binding site" evidence="7">
    <location>
        <position position="23"/>
    </location>
    <ligand>
        <name>[4Fe-4S] cluster</name>
        <dbReference type="ChEBI" id="CHEBI:49883"/>
        <label>2</label>
    </ligand>
</feature>
<dbReference type="PIRSF" id="PIRSF036298">
    <property type="entry name" value="FDH_4Fe4S"/>
    <property type="match status" value="1"/>
</dbReference>
<evidence type="ECO:0000256" key="3">
    <source>
        <dbReference type="ARBA" id="ARBA00022723"/>
    </source>
</evidence>
<feature type="binding site" evidence="7">
    <location>
        <position position="77"/>
    </location>
    <ligand>
        <name>[4Fe-4S] cluster</name>
        <dbReference type="ChEBI" id="CHEBI:49883"/>
        <label>3</label>
    </ligand>
</feature>
<dbReference type="InterPro" id="IPR015246">
    <property type="entry name" value="Formate_DH_TM"/>
</dbReference>
<name>A0A0C2EHJ2_9BACT</name>
<dbReference type="GO" id="GO:0030313">
    <property type="term" value="C:cell envelope"/>
    <property type="evidence" value="ECO:0007669"/>
    <property type="project" value="UniProtKB-SubCell"/>
</dbReference>
<feature type="binding site" evidence="7">
    <location>
        <position position="136"/>
    </location>
    <ligand>
        <name>[4Fe-4S] cluster</name>
        <dbReference type="ChEBI" id="CHEBI:49883"/>
        <label>2</label>
    </ligand>
</feature>
<feature type="binding site" evidence="7">
    <location>
        <position position="113"/>
    </location>
    <ligand>
        <name>[4Fe-4S] cluster</name>
        <dbReference type="ChEBI" id="CHEBI:49883"/>
        <label>4</label>
    </ligand>
</feature>
<feature type="binding site" evidence="7">
    <location>
        <position position="16"/>
    </location>
    <ligand>
        <name>[4Fe-4S] cluster</name>
        <dbReference type="ChEBI" id="CHEBI:49883"/>
        <label>1</label>
    </ligand>
</feature>
<sequence length="267" mass="29637">MARKAFLIDMSRCIACRACQVGCKQWNKLEPDATVNRGSYENPPQLTPQLYNQIKFIEQENGDDLRWLFLNKRCMHCADAGCVKVCPSAGALYHTPDGMVGFDQNKCIECHYCVNGCPFDVPRYDARKKVTKCHACIDRIANGMAPACVKSCPTQTLRFGDRDTLIAEAKAAGKKVYGENDLKGLGAVYILEDSPETYNLPAKPAIPASVFLWKDVVKPLGILGFWGAVGAALLHYVTFGPNKLEDYGRRHDDEMDNNEHDTPQKGA</sequence>
<feature type="domain" description="4Fe-4S ferredoxin-type" evidence="9">
    <location>
        <begin position="65"/>
        <end position="97"/>
    </location>
</feature>
<dbReference type="Pfam" id="PF13247">
    <property type="entry name" value="Fer4_11"/>
    <property type="match status" value="1"/>
</dbReference>
<feature type="binding site" evidence="7">
    <location>
        <position position="13"/>
    </location>
    <ligand>
        <name>[4Fe-4S] cluster</name>
        <dbReference type="ChEBI" id="CHEBI:49883"/>
        <label>1</label>
    </ligand>
</feature>
<proteinExistence type="predicted"/>
<feature type="binding site" evidence="7">
    <location>
        <position position="82"/>
    </location>
    <ligand>
        <name>[4Fe-4S] cluster</name>
        <dbReference type="ChEBI" id="CHEBI:49883"/>
        <label>3</label>
    </ligand>
</feature>
<keyword evidence="11" id="KW-1185">Reference proteome</keyword>
<keyword evidence="3 7" id="KW-0479">Metal-binding</keyword>
<evidence type="ECO:0000256" key="2">
    <source>
        <dbReference type="ARBA" id="ARBA00022485"/>
    </source>
</evidence>
<evidence type="ECO:0000256" key="7">
    <source>
        <dbReference type="PIRSR" id="PIRSR036298-50"/>
    </source>
</evidence>
<evidence type="ECO:0000256" key="6">
    <source>
        <dbReference type="ARBA" id="ARBA00023014"/>
    </source>
</evidence>
<dbReference type="PANTHER" id="PTHR43545">
    <property type="entry name" value="FORMATE DEHYDROGENASE, NITRATE-INDUCIBLE, IRON-SULFUR SUBUNIT"/>
    <property type="match status" value="1"/>
</dbReference>
<feature type="binding site" evidence="7">
    <location>
        <position position="152"/>
    </location>
    <ligand>
        <name>[4Fe-4S] cluster</name>
        <dbReference type="ChEBI" id="CHEBI:49883"/>
        <label>1</label>
    </ligand>
</feature>
<comment type="cofactor">
    <cofactor evidence="7">
        <name>[4Fe-4S] cluster</name>
        <dbReference type="ChEBI" id="CHEBI:49883"/>
    </cofactor>
    <text evidence="7">Binds 4 [4Fe-4S] clusters per subunit.</text>
</comment>
<dbReference type="InterPro" id="IPR051555">
    <property type="entry name" value="FDH_Electron_Transfer_Unit"/>
</dbReference>
<feature type="binding site" evidence="7">
    <location>
        <position position="19"/>
    </location>
    <ligand>
        <name>[4Fe-4S] cluster</name>
        <dbReference type="ChEBI" id="CHEBI:49883"/>
        <label>1</label>
    </ligand>
</feature>
<dbReference type="Proteomes" id="UP000035068">
    <property type="component" value="Unassembled WGS sequence"/>
</dbReference>
<keyword evidence="5 7" id="KW-0408">Iron</keyword>
<feature type="binding site" evidence="7">
    <location>
        <position position="74"/>
    </location>
    <ligand>
        <name>[4Fe-4S] cluster</name>
        <dbReference type="ChEBI" id="CHEBI:49883"/>
        <label>3</label>
    </ligand>
</feature>
<evidence type="ECO:0000256" key="4">
    <source>
        <dbReference type="ARBA" id="ARBA00022737"/>
    </source>
</evidence>
<dbReference type="SUPFAM" id="SSF54862">
    <property type="entry name" value="4Fe-4S ferredoxins"/>
    <property type="match status" value="1"/>
</dbReference>
<feature type="domain" description="4Fe-4S ferredoxin-type" evidence="9">
    <location>
        <begin position="4"/>
        <end position="34"/>
    </location>
</feature>
<feature type="region of interest" description="Disordered" evidence="8">
    <location>
        <begin position="248"/>
        <end position="267"/>
    </location>
</feature>
<dbReference type="Pfam" id="PF09163">
    <property type="entry name" value="Form-deh_trans"/>
    <property type="match status" value="1"/>
</dbReference>
<dbReference type="Gene3D" id="1.20.5.480">
    <property type="entry name" value="Single helix bin"/>
    <property type="match status" value="1"/>
</dbReference>
<dbReference type="InterPro" id="IPR014603">
    <property type="entry name" value="Formate_DH_Fe-S_su"/>
</dbReference>
<keyword evidence="6 7" id="KW-0411">Iron-sulfur</keyword>
<dbReference type="AlphaFoldDB" id="A0A0C2EHJ2"/>
<feature type="binding site" evidence="7">
    <location>
        <position position="110"/>
    </location>
    <ligand>
        <name>[4Fe-4S] cluster</name>
        <dbReference type="ChEBI" id="CHEBI:49883"/>
        <label>4</label>
    </ligand>
</feature>
<dbReference type="InterPro" id="IPR017900">
    <property type="entry name" value="4Fe4S_Fe_S_CS"/>
</dbReference>
<feature type="binding site" evidence="7">
    <location>
        <position position="148"/>
    </location>
    <ligand>
        <name>[4Fe-4S] cluster</name>
        <dbReference type="ChEBI" id="CHEBI:49883"/>
        <label>2</label>
    </ligand>
</feature>
<feature type="binding site" evidence="7">
    <location>
        <position position="117"/>
    </location>
    <ligand>
        <name>[4Fe-4S] cluster</name>
        <dbReference type="ChEBI" id="CHEBI:49883"/>
        <label>3</label>
    </ligand>
</feature>
<dbReference type="RefSeq" id="WP_040096941.1">
    <property type="nucleotide sequence ID" value="NZ_JWJD01000001.1"/>
</dbReference>
<feature type="binding site" evidence="7">
    <location>
        <position position="107"/>
    </location>
    <ligand>
        <name>[4Fe-4S] cluster</name>
        <dbReference type="ChEBI" id="CHEBI:49883"/>
        <label>4</label>
    </ligand>
</feature>
<comment type="caution">
    <text evidence="10">The sequence shown here is derived from an EMBL/GenBank/DDBJ whole genome shotgun (WGS) entry which is preliminary data.</text>
</comment>
<keyword evidence="2 7" id="KW-0004">4Fe-4S</keyword>
<keyword evidence="4" id="KW-0677">Repeat</keyword>
<reference evidence="10 11" key="1">
    <citation type="submission" date="2014-12" db="EMBL/GenBank/DDBJ databases">
        <title>Genomes of Geoalkalibacter ferrihydriticus and Geoalkalibacter subterraneus, two haloalkaliphilic metal-reducing members of the Geobacteraceae.</title>
        <authorList>
            <person name="Badalamenti J.P."/>
            <person name="Torres C.I."/>
            <person name="Krajmalnik-Brown R."/>
            <person name="Bond D.R."/>
        </authorList>
    </citation>
    <scope>NUCLEOTIDE SEQUENCE [LARGE SCALE GENOMIC DNA]</scope>
    <source>
        <strain evidence="10 11">DSM 17813</strain>
    </source>
</reference>
<dbReference type="PROSITE" id="PS51379">
    <property type="entry name" value="4FE4S_FER_2"/>
    <property type="match status" value="3"/>
</dbReference>
<dbReference type="GO" id="GO:0046872">
    <property type="term" value="F:metal ion binding"/>
    <property type="evidence" value="ECO:0007669"/>
    <property type="project" value="UniProtKB-KW"/>
</dbReference>
<evidence type="ECO:0000256" key="1">
    <source>
        <dbReference type="ARBA" id="ARBA00004196"/>
    </source>
</evidence>
<evidence type="ECO:0000256" key="8">
    <source>
        <dbReference type="SAM" id="MobiDB-lite"/>
    </source>
</evidence>
<feature type="binding site" evidence="7">
    <location>
        <position position="133"/>
    </location>
    <ligand>
        <name>[4Fe-4S] cluster</name>
        <dbReference type="ChEBI" id="CHEBI:49883"/>
        <label>2</label>
    </ligand>
</feature>
<dbReference type="EMBL" id="JWJD01000001">
    <property type="protein sequence ID" value="KIH78118.1"/>
    <property type="molecule type" value="Genomic_DNA"/>
</dbReference>
<organism evidence="10 11">
    <name type="scientific">Geoalkalibacter ferrihydriticus DSM 17813</name>
    <dbReference type="NCBI Taxonomy" id="1121915"/>
    <lineage>
        <taxon>Bacteria</taxon>
        <taxon>Pseudomonadati</taxon>
        <taxon>Thermodesulfobacteriota</taxon>
        <taxon>Desulfuromonadia</taxon>
        <taxon>Desulfuromonadales</taxon>
        <taxon>Geoalkalibacteraceae</taxon>
        <taxon>Geoalkalibacter</taxon>
    </lineage>
</organism>
<feature type="binding site" evidence="7">
    <location>
        <position position="86"/>
    </location>
    <ligand>
        <name>[4Fe-4S] cluster</name>
        <dbReference type="ChEBI" id="CHEBI:49883"/>
        <label>4</label>
    </ligand>
</feature>
<evidence type="ECO:0000313" key="10">
    <source>
        <dbReference type="EMBL" id="KIH78118.1"/>
    </source>
</evidence>
<dbReference type="InterPro" id="IPR017896">
    <property type="entry name" value="4Fe4S_Fe-S-bd"/>
</dbReference>
<evidence type="ECO:0000256" key="5">
    <source>
        <dbReference type="ARBA" id="ARBA00023004"/>
    </source>
</evidence>
<dbReference type="PROSITE" id="PS00198">
    <property type="entry name" value="4FE4S_FER_1"/>
    <property type="match status" value="1"/>
</dbReference>
<dbReference type="GO" id="GO:0051539">
    <property type="term" value="F:4 iron, 4 sulfur cluster binding"/>
    <property type="evidence" value="ECO:0007669"/>
    <property type="project" value="UniProtKB-KW"/>
</dbReference>
<accession>A0A0C2EHJ2</accession>
<protein>
    <submittedName>
        <fullName evidence="10">4Fe-4S ferredoxin</fullName>
    </submittedName>
</protein>
<evidence type="ECO:0000259" key="9">
    <source>
        <dbReference type="PROSITE" id="PS51379"/>
    </source>
</evidence>
<feature type="domain" description="4Fe-4S ferredoxin-type" evidence="9">
    <location>
        <begin position="98"/>
        <end position="127"/>
    </location>
</feature>